<evidence type="ECO:0000313" key="2">
    <source>
        <dbReference type="Proteomes" id="UP000004116"/>
    </source>
</evidence>
<keyword evidence="2" id="KW-1185">Reference proteome</keyword>
<reference evidence="1 2" key="1">
    <citation type="journal article" date="2012" name="Genome Res.">
        <title>Genomic basis of endosymbiont-conferred protection against an insect parasitoid.</title>
        <authorList>
            <person name="Hansen A.K."/>
            <person name="Vorburger C."/>
            <person name="Moran N.A."/>
        </authorList>
    </citation>
    <scope>NUCLEOTIDE SEQUENCE [LARGE SCALE GENOMIC DNA]</scope>
    <source>
        <strain evidence="2">R5.15</strain>
    </source>
</reference>
<comment type="caution">
    <text evidence="1">The sequence shown here is derived from an EMBL/GenBank/DDBJ whole genome shotgun (WGS) entry which is preliminary data.</text>
</comment>
<accession>G2H2L5</accession>
<gene>
    <name evidence="1" type="ORF">Rin_00023220</name>
</gene>
<protein>
    <submittedName>
        <fullName evidence="1">Uncharacterized protein</fullName>
    </submittedName>
</protein>
<evidence type="ECO:0000313" key="1">
    <source>
        <dbReference type="EMBL" id="EGY27764.1"/>
    </source>
</evidence>
<feature type="non-terminal residue" evidence="1">
    <location>
        <position position="1"/>
    </location>
</feature>
<dbReference type="AlphaFoldDB" id="G2H2L5"/>
<sequence length="44" mass="5119">KDNVLLIMSNGATHYFINPAKGYTPLSRPYLLQQGKEEEDYHHE</sequence>
<dbReference type="EMBL" id="AGCA01000551">
    <property type="protein sequence ID" value="EGY27764.1"/>
    <property type="molecule type" value="Genomic_DNA"/>
</dbReference>
<name>G2H2L5_9ENTR</name>
<dbReference type="Proteomes" id="UP000004116">
    <property type="component" value="Unassembled WGS sequence"/>
</dbReference>
<proteinExistence type="predicted"/>
<organism evidence="1 2">
    <name type="scientific">Candidatus Regiella insecticola 5.15</name>
    <dbReference type="NCBI Taxonomy" id="1005043"/>
    <lineage>
        <taxon>Bacteria</taxon>
        <taxon>Pseudomonadati</taxon>
        <taxon>Pseudomonadota</taxon>
        <taxon>Gammaproteobacteria</taxon>
        <taxon>Enterobacterales</taxon>
        <taxon>Enterobacteriaceae</taxon>
        <taxon>aphid secondary symbionts</taxon>
        <taxon>Candidatus Regiella</taxon>
    </lineage>
</organism>